<dbReference type="PATRIC" id="fig|1702214.3.peg.440"/>
<organism evidence="1 2">
    <name type="scientific">Candidatus [Bacteroides] periocalifornicus</name>
    <dbReference type="NCBI Taxonomy" id="1702214"/>
    <lineage>
        <taxon>Bacteria</taxon>
        <taxon>Pseudomonadati</taxon>
        <taxon>Bacteroidota</taxon>
    </lineage>
</organism>
<sequence length="342" mass="37277">MKRYRGSSSNPDPEALERLQRAELGLEEALQLHSTLEAKEQAEQAGLAGRASTTPVCSKRLHEALRHPGVDGNHPLSYFEELCLREMDGELSPEERAELERLCGEYAIYARRRAALERIVFRPDTTVVYRRKASLKRGVAAWHTGLVRRVAAAAAIVIGVLIPGATNLWNNAIQPVARFSEASKPESAPRVEAVSPLPTAGIGEAAEEGMAGAVASQSALPAAHQLAMSPQSGSSGILPDSLPLEGRYQDPTVLEVADTEQAVERVVHLAPLLGIGSQPLPMVASIAVEPAEGFYWYPTDWEAYYLQQELAEIEQYNPPPAPRASPLRSFLAYLAQRNGYQR</sequence>
<dbReference type="EMBL" id="LIIK01000025">
    <property type="protein sequence ID" value="KQM08703.1"/>
    <property type="molecule type" value="Genomic_DNA"/>
</dbReference>
<comment type="caution">
    <text evidence="1">The sequence shown here is derived from an EMBL/GenBank/DDBJ whole genome shotgun (WGS) entry which is preliminary data.</text>
</comment>
<evidence type="ECO:0000313" key="2">
    <source>
        <dbReference type="Proteomes" id="UP000054172"/>
    </source>
</evidence>
<dbReference type="AlphaFoldDB" id="A0A0Q4B0B3"/>
<reference evidence="1" key="1">
    <citation type="submission" date="2015-08" db="EMBL/GenBank/DDBJ databases">
        <title>Candidatus Bacteriodes Periocalifornicus.</title>
        <authorList>
            <person name="McLean J.S."/>
            <person name="Kelley S."/>
        </authorList>
    </citation>
    <scope>NUCLEOTIDE SEQUENCE [LARGE SCALE GENOMIC DNA]</scope>
    <source>
        <strain evidence="1">12B</strain>
    </source>
</reference>
<protein>
    <submittedName>
        <fullName evidence="1">Uncharacterized protein</fullName>
    </submittedName>
</protein>
<gene>
    <name evidence="1" type="ORF">AL399_05985</name>
</gene>
<dbReference type="Proteomes" id="UP000054172">
    <property type="component" value="Unassembled WGS sequence"/>
</dbReference>
<keyword evidence="2" id="KW-1185">Reference proteome</keyword>
<name>A0A0Q4B0B3_9BACT</name>
<accession>A0A0Q4B0B3</accession>
<evidence type="ECO:0000313" key="1">
    <source>
        <dbReference type="EMBL" id="KQM08703.1"/>
    </source>
</evidence>
<dbReference type="STRING" id="1702214.AL399_05985"/>
<proteinExistence type="predicted"/>